<dbReference type="EMBL" id="BAAARN010000001">
    <property type="protein sequence ID" value="GAA2735798.1"/>
    <property type="molecule type" value="Genomic_DNA"/>
</dbReference>
<dbReference type="InterPro" id="IPR029068">
    <property type="entry name" value="Glyas_Bleomycin-R_OHBP_Dase"/>
</dbReference>
<dbReference type="CDD" id="cd06587">
    <property type="entry name" value="VOC"/>
    <property type="match status" value="1"/>
</dbReference>
<reference evidence="2 3" key="1">
    <citation type="journal article" date="2019" name="Int. J. Syst. Evol. Microbiol.">
        <title>The Global Catalogue of Microorganisms (GCM) 10K type strain sequencing project: providing services to taxonomists for standard genome sequencing and annotation.</title>
        <authorList>
            <consortium name="The Broad Institute Genomics Platform"/>
            <consortium name="The Broad Institute Genome Sequencing Center for Infectious Disease"/>
            <person name="Wu L."/>
            <person name="Ma J."/>
        </authorList>
    </citation>
    <scope>NUCLEOTIDE SEQUENCE [LARGE SCALE GENOMIC DNA]</scope>
    <source>
        <strain evidence="2 3">JCM 16378</strain>
    </source>
</reference>
<dbReference type="Proteomes" id="UP001501326">
    <property type="component" value="Unassembled WGS sequence"/>
</dbReference>
<keyword evidence="3" id="KW-1185">Reference proteome</keyword>
<gene>
    <name evidence="2" type="ORF">GCM10009867_18950</name>
</gene>
<dbReference type="SUPFAM" id="SSF54593">
    <property type="entry name" value="Glyoxalase/Bleomycin resistance protein/Dihydroxybiphenyl dioxygenase"/>
    <property type="match status" value="1"/>
</dbReference>
<dbReference type="Pfam" id="PF18029">
    <property type="entry name" value="Glyoxalase_6"/>
    <property type="match status" value="1"/>
</dbReference>
<protein>
    <submittedName>
        <fullName evidence="2">VOC family protein</fullName>
    </submittedName>
</protein>
<proteinExistence type="predicted"/>
<dbReference type="PANTHER" id="PTHR35908:SF1">
    <property type="entry name" value="CONSERVED PROTEIN"/>
    <property type="match status" value="1"/>
</dbReference>
<dbReference type="Gene3D" id="3.10.180.10">
    <property type="entry name" value="2,3-Dihydroxybiphenyl 1,2-Dioxygenase, domain 1"/>
    <property type="match status" value="1"/>
</dbReference>
<feature type="domain" description="Glyoxalase-like" evidence="1">
    <location>
        <begin position="13"/>
        <end position="120"/>
    </location>
</feature>
<organism evidence="2 3">
    <name type="scientific">Pedococcus aerophilus</name>
    <dbReference type="NCBI Taxonomy" id="436356"/>
    <lineage>
        <taxon>Bacteria</taxon>
        <taxon>Bacillati</taxon>
        <taxon>Actinomycetota</taxon>
        <taxon>Actinomycetes</taxon>
        <taxon>Micrococcales</taxon>
        <taxon>Intrasporangiaceae</taxon>
        <taxon>Pedococcus</taxon>
    </lineage>
</organism>
<dbReference type="InterPro" id="IPR041581">
    <property type="entry name" value="Glyoxalase_6"/>
</dbReference>
<evidence type="ECO:0000313" key="2">
    <source>
        <dbReference type="EMBL" id="GAA2735798.1"/>
    </source>
</evidence>
<accession>A0ABN3UMR3</accession>
<dbReference type="RefSeq" id="WP_344192492.1">
    <property type="nucleotide sequence ID" value="NZ_BAAARN010000001.1"/>
</dbReference>
<evidence type="ECO:0000313" key="3">
    <source>
        <dbReference type="Proteomes" id="UP001501326"/>
    </source>
</evidence>
<dbReference type="PANTHER" id="PTHR35908">
    <property type="entry name" value="HYPOTHETICAL FUSION PROTEIN"/>
    <property type="match status" value="1"/>
</dbReference>
<sequence length="126" mass="13454">MPTSTAPATLAMTTIDCTDPAAEARFWAAALGGEVAHAQDEYAMVTLGEQRIGFGKVEGWTPPPWPNESGTKQFHFDLAVEDLSRAEADLTELGATKPADQPSTDWIVLLDPAGHPFCLTLAANWG</sequence>
<comment type="caution">
    <text evidence="2">The sequence shown here is derived from an EMBL/GenBank/DDBJ whole genome shotgun (WGS) entry which is preliminary data.</text>
</comment>
<name>A0ABN3UMR3_9MICO</name>
<evidence type="ECO:0000259" key="1">
    <source>
        <dbReference type="Pfam" id="PF18029"/>
    </source>
</evidence>